<proteinExistence type="predicted"/>
<keyword evidence="1" id="KW-0732">Signal</keyword>
<accession>A0ABR9RVC9</accession>
<gene>
    <name evidence="2" type="ORF">IEQ44_12505</name>
</gene>
<dbReference type="PROSITE" id="PS51257">
    <property type="entry name" value="PROKAR_LIPOPROTEIN"/>
    <property type="match status" value="1"/>
</dbReference>
<dbReference type="Proteomes" id="UP000756387">
    <property type="component" value="Unassembled WGS sequence"/>
</dbReference>
<dbReference type="EMBL" id="JADCSA010000012">
    <property type="protein sequence ID" value="MBE7325473.1"/>
    <property type="molecule type" value="Genomic_DNA"/>
</dbReference>
<evidence type="ECO:0008006" key="4">
    <source>
        <dbReference type="Google" id="ProtNLM"/>
    </source>
</evidence>
<comment type="caution">
    <text evidence="2">The sequence shown here is derived from an EMBL/GenBank/DDBJ whole genome shotgun (WGS) entry which is preliminary data.</text>
</comment>
<feature type="chain" id="PRO_5045519015" description="GerMN domain-containing protein" evidence="1">
    <location>
        <begin position="21"/>
        <end position="203"/>
    </location>
</feature>
<evidence type="ECO:0000313" key="3">
    <source>
        <dbReference type="Proteomes" id="UP000756387"/>
    </source>
</evidence>
<name>A0ABR9RVC9_9ACTN</name>
<protein>
    <recommendedName>
        <fullName evidence="4">GerMN domain-containing protein</fullName>
    </recommendedName>
</protein>
<organism evidence="2 3">
    <name type="scientific">Nocardioides malaquae</name>
    <dbReference type="NCBI Taxonomy" id="2773426"/>
    <lineage>
        <taxon>Bacteria</taxon>
        <taxon>Bacillati</taxon>
        <taxon>Actinomycetota</taxon>
        <taxon>Actinomycetes</taxon>
        <taxon>Propionibacteriales</taxon>
        <taxon>Nocardioidaceae</taxon>
        <taxon>Nocardioides</taxon>
    </lineage>
</organism>
<keyword evidence="3" id="KW-1185">Reference proteome</keyword>
<feature type="signal peptide" evidence="1">
    <location>
        <begin position="1"/>
        <end position="20"/>
    </location>
</feature>
<sequence length="203" mass="21093">MKKLWTSLCAALTALLLALALGGCSGGGDGGSAEDPEPEQKSPQEVAMLYVDAFRGGDGLTSYNENSSWDGSYFESLGNSAPEVVGEPLTSEQAAEVATAYERALGQVKAEVVDEKVDGDTATVTLAVRGLAYGDAMESAAKDWTLDDKDPAGSYASLVLEALDVVKPVKKPMRVTMTLTQGGDGLWAPDGDSGAALTRALLR</sequence>
<evidence type="ECO:0000313" key="2">
    <source>
        <dbReference type="EMBL" id="MBE7325473.1"/>
    </source>
</evidence>
<evidence type="ECO:0000256" key="1">
    <source>
        <dbReference type="SAM" id="SignalP"/>
    </source>
</evidence>
<reference evidence="2 3" key="1">
    <citation type="submission" date="2020-10" db="EMBL/GenBank/DDBJ databases">
        <title>Nocardioides sp. isolated from sludge.</title>
        <authorList>
            <person name="Zhang X."/>
        </authorList>
    </citation>
    <scope>NUCLEOTIDE SEQUENCE [LARGE SCALE GENOMIC DNA]</scope>
    <source>
        <strain evidence="2 3">Y6</strain>
    </source>
</reference>